<reference evidence="1" key="1">
    <citation type="journal article" date="2020" name="Stud. Mycol.">
        <title>101 Dothideomycetes genomes: a test case for predicting lifestyles and emergence of pathogens.</title>
        <authorList>
            <person name="Haridas S."/>
            <person name="Albert R."/>
            <person name="Binder M."/>
            <person name="Bloem J."/>
            <person name="Labutti K."/>
            <person name="Salamov A."/>
            <person name="Andreopoulos B."/>
            <person name="Baker S."/>
            <person name="Barry K."/>
            <person name="Bills G."/>
            <person name="Bluhm B."/>
            <person name="Cannon C."/>
            <person name="Castanera R."/>
            <person name="Culley D."/>
            <person name="Daum C."/>
            <person name="Ezra D."/>
            <person name="Gonzalez J."/>
            <person name="Henrissat B."/>
            <person name="Kuo A."/>
            <person name="Liang C."/>
            <person name="Lipzen A."/>
            <person name="Lutzoni F."/>
            <person name="Magnuson J."/>
            <person name="Mondo S."/>
            <person name="Nolan M."/>
            <person name="Ohm R."/>
            <person name="Pangilinan J."/>
            <person name="Park H.-J."/>
            <person name="Ramirez L."/>
            <person name="Alfaro M."/>
            <person name="Sun H."/>
            <person name="Tritt A."/>
            <person name="Yoshinaga Y."/>
            <person name="Zwiers L.-H."/>
            <person name="Turgeon B."/>
            <person name="Goodwin S."/>
            <person name="Spatafora J."/>
            <person name="Crous P."/>
            <person name="Grigoriev I."/>
        </authorList>
    </citation>
    <scope>NUCLEOTIDE SEQUENCE</scope>
    <source>
        <strain evidence="1">CBS 116435</strain>
    </source>
</reference>
<accession>A0A9P4UQD0</accession>
<comment type="caution">
    <text evidence="1">The sequence shown here is derived from an EMBL/GenBank/DDBJ whole genome shotgun (WGS) entry which is preliminary data.</text>
</comment>
<keyword evidence="2" id="KW-1185">Reference proteome</keyword>
<proteinExistence type="predicted"/>
<evidence type="ECO:0000313" key="2">
    <source>
        <dbReference type="Proteomes" id="UP000799441"/>
    </source>
</evidence>
<organism evidence="1 2">
    <name type="scientific">Polychaeton citri CBS 116435</name>
    <dbReference type="NCBI Taxonomy" id="1314669"/>
    <lineage>
        <taxon>Eukaryota</taxon>
        <taxon>Fungi</taxon>
        <taxon>Dikarya</taxon>
        <taxon>Ascomycota</taxon>
        <taxon>Pezizomycotina</taxon>
        <taxon>Dothideomycetes</taxon>
        <taxon>Dothideomycetidae</taxon>
        <taxon>Capnodiales</taxon>
        <taxon>Capnodiaceae</taxon>
        <taxon>Polychaeton</taxon>
    </lineage>
</organism>
<dbReference type="PANTHER" id="PTHR36847">
    <property type="entry name" value="AMIDOLIGASE ENZYME"/>
    <property type="match status" value="1"/>
</dbReference>
<dbReference type="PANTHER" id="PTHR36847:SF1">
    <property type="entry name" value="AMIDOLIGASE ENZYME"/>
    <property type="match status" value="1"/>
</dbReference>
<dbReference type="Proteomes" id="UP000799441">
    <property type="component" value="Unassembled WGS sequence"/>
</dbReference>
<gene>
    <name evidence="1" type="ORF">K431DRAFT_346457</name>
</gene>
<protein>
    <submittedName>
        <fullName evidence="1">Uncharacterized protein</fullName>
    </submittedName>
</protein>
<dbReference type="EMBL" id="MU003791">
    <property type="protein sequence ID" value="KAF2721381.1"/>
    <property type="molecule type" value="Genomic_DNA"/>
</dbReference>
<dbReference type="AlphaFoldDB" id="A0A9P4UQD0"/>
<dbReference type="OrthoDB" id="5288177at2759"/>
<sequence>MCHSIIHFEPAIEAMIPSERRGNEYAKSNWIDNPNFARRNLSRDESMTLIQRCANIRELVVLMHPGDGGFDKMYSWNITYINKSAKQGTVEFRRGSASDNASDAFIWM</sequence>
<name>A0A9P4UQD0_9PEZI</name>
<evidence type="ECO:0000313" key="1">
    <source>
        <dbReference type="EMBL" id="KAF2721381.1"/>
    </source>
</evidence>